<dbReference type="Proteomes" id="UP000240892">
    <property type="component" value="Unassembled WGS sequence"/>
</dbReference>
<sequence length="52" mass="5978">MISPKYAGFLWSCVFLTADYFLNRPGVHDHMLIIADCSNLDHLLSEAMDKNY</sequence>
<comment type="caution">
    <text evidence="1">The sequence shown here is derived from an EMBL/GenBank/DDBJ whole genome shotgun (WGS) entry which is preliminary data.</text>
</comment>
<reference evidence="1 2" key="1">
    <citation type="submission" date="2018-03" db="EMBL/GenBank/DDBJ databases">
        <title>First report of an OXA-48+CTX-M-M-producing Kluyvera ascorbata clone recovered from patients admitted in a University Hospital in Madrid, Spain.</title>
        <authorList>
            <person name="Hernandez-Garcia M."/>
            <person name="Leon-Sampedro R."/>
            <person name="Perez-Viso B."/>
            <person name="Morosini M.I."/>
            <person name="Lopez-Fresnena N."/>
            <person name="Coque T.M."/>
            <person name="Bonten M."/>
            <person name="Malhotra-Kumar S."/>
            <person name="Ruiz-Garbajosa P."/>
            <person name="Canton R."/>
        </authorList>
    </citation>
    <scope>NUCLEOTIDE SEQUENCE [LARGE SCALE GENOMIC DNA]</scope>
    <source>
        <strain evidence="1 2">KA2</strain>
    </source>
</reference>
<accession>A0A2T2Y144</accession>
<dbReference type="AlphaFoldDB" id="A0A2T2Y144"/>
<evidence type="ECO:0000313" key="2">
    <source>
        <dbReference type="Proteomes" id="UP000240892"/>
    </source>
</evidence>
<evidence type="ECO:0000313" key="1">
    <source>
        <dbReference type="EMBL" id="PSR46266.1"/>
    </source>
</evidence>
<dbReference type="EMBL" id="PYHO01000009">
    <property type="protein sequence ID" value="PSR46266.1"/>
    <property type="molecule type" value="Genomic_DNA"/>
</dbReference>
<name>A0A2T2Y144_9ENTR</name>
<proteinExistence type="predicted"/>
<keyword evidence="2" id="KW-1185">Reference proteome</keyword>
<protein>
    <submittedName>
        <fullName evidence="1">Peptidase</fullName>
    </submittedName>
</protein>
<gene>
    <name evidence="1" type="ORF">C8256_13005</name>
</gene>
<organism evidence="1 2">
    <name type="scientific">Kluyvera genomosp. 2</name>
    <dbReference type="NCBI Taxonomy" id="2774054"/>
    <lineage>
        <taxon>Bacteria</taxon>
        <taxon>Pseudomonadati</taxon>
        <taxon>Pseudomonadota</taxon>
        <taxon>Gammaproteobacteria</taxon>
        <taxon>Enterobacterales</taxon>
        <taxon>Enterobacteriaceae</taxon>
        <taxon>Kluyvera</taxon>
    </lineage>
</organism>